<organism evidence="2 3">
    <name type="scientific">Phyllosticta citriasiana</name>
    <dbReference type="NCBI Taxonomy" id="595635"/>
    <lineage>
        <taxon>Eukaryota</taxon>
        <taxon>Fungi</taxon>
        <taxon>Dikarya</taxon>
        <taxon>Ascomycota</taxon>
        <taxon>Pezizomycotina</taxon>
        <taxon>Dothideomycetes</taxon>
        <taxon>Dothideomycetes incertae sedis</taxon>
        <taxon>Botryosphaeriales</taxon>
        <taxon>Phyllostictaceae</taxon>
        <taxon>Phyllosticta</taxon>
    </lineage>
</organism>
<evidence type="ECO:0000313" key="3">
    <source>
        <dbReference type="Proteomes" id="UP001363622"/>
    </source>
</evidence>
<name>A0ABR1KJ77_9PEZI</name>
<keyword evidence="1" id="KW-1133">Transmembrane helix</keyword>
<protein>
    <submittedName>
        <fullName evidence="2">Uncharacterized protein</fullName>
    </submittedName>
</protein>
<reference evidence="2 3" key="1">
    <citation type="submission" date="2024-04" db="EMBL/GenBank/DDBJ databases">
        <title>Phyllosticta paracitricarpa is synonymous to the EU quarantine fungus P. citricarpa based on phylogenomic analyses.</title>
        <authorList>
            <consortium name="Lawrence Berkeley National Laboratory"/>
            <person name="Van Ingen-Buijs V.A."/>
            <person name="Van Westerhoven A.C."/>
            <person name="Haridas S."/>
            <person name="Skiadas P."/>
            <person name="Martin F."/>
            <person name="Groenewald J.Z."/>
            <person name="Crous P.W."/>
            <person name="Seidl M.F."/>
        </authorList>
    </citation>
    <scope>NUCLEOTIDE SEQUENCE [LARGE SCALE GENOMIC DNA]</scope>
    <source>
        <strain evidence="2 3">CBS 123371</strain>
    </source>
</reference>
<accession>A0ABR1KJ77</accession>
<feature type="transmembrane region" description="Helical" evidence="1">
    <location>
        <begin position="144"/>
        <end position="162"/>
    </location>
</feature>
<sequence>MQEYKSIFLFAPYLSAPMHIQFPRHVHIVQPMMYVFYRFLSVLGSWSLVLNFSFLADERTNERTNKQTPISDTPSGCRRGRRLHGGGAFDARSSADADGCFPPLMTDAVWFADEDGGNELMTNAVCVFVCGSRDVWDLGECVCLASRLSLVVSMLLLLLLIGR</sequence>
<dbReference type="Proteomes" id="UP001363622">
    <property type="component" value="Unassembled WGS sequence"/>
</dbReference>
<evidence type="ECO:0000313" key="2">
    <source>
        <dbReference type="EMBL" id="KAK7515766.1"/>
    </source>
</evidence>
<feature type="transmembrane region" description="Helical" evidence="1">
    <location>
        <begin position="35"/>
        <end position="56"/>
    </location>
</feature>
<gene>
    <name evidence="2" type="ORF">IWZ03DRAFT_380396</name>
</gene>
<dbReference type="EMBL" id="JBBPHU010000007">
    <property type="protein sequence ID" value="KAK7515766.1"/>
    <property type="molecule type" value="Genomic_DNA"/>
</dbReference>
<comment type="caution">
    <text evidence="2">The sequence shown here is derived from an EMBL/GenBank/DDBJ whole genome shotgun (WGS) entry which is preliminary data.</text>
</comment>
<keyword evidence="3" id="KW-1185">Reference proteome</keyword>
<evidence type="ECO:0000256" key="1">
    <source>
        <dbReference type="SAM" id="Phobius"/>
    </source>
</evidence>
<proteinExistence type="predicted"/>
<keyword evidence="1" id="KW-0812">Transmembrane</keyword>
<keyword evidence="1" id="KW-0472">Membrane</keyword>